<feature type="transmembrane region" description="Helical" evidence="2">
    <location>
        <begin position="129"/>
        <end position="147"/>
    </location>
</feature>
<feature type="compositionally biased region" description="Low complexity" evidence="1">
    <location>
        <begin position="568"/>
        <end position="582"/>
    </location>
</feature>
<sequence>MPDRSEAGTCPKSEVDKAPPAELLVQAHTSDSESSCSLTSQLAAEVEKALQLPHLSRLIKLTTASLAQIIMTVCYGVLCPASDERRLIVAFCVLVGSVIAVVGVMDCVTSMLAPAHARAVRRAPPVVEAHFGFLAMILVWTVFFSFADYCICDDFDVCDVVFPFSEMQGCLDLGGTPRTINECQHLPAEQRSEYEVRRESFGKLAGMLRSAATLAEPQGLAGADEKSLLQSWKETKFRVKEAVFDMLRSCDLGHLIREAPAVCVEPGDDADDAGGAAASGPPRRSAAKGKAKAQAKPQPKIWGKRPAPAEEKGLQQRPQRAKRKGPPVSAAGPIQSLLKTLGRFKDEEDARSRGGAPRPKAKAATTRNGADTEVELTSGPAKGWSVKVAPAGGGSLYRQPEAKRWLTSLIVKARLEAAGESPAVFAALKAQSSAMQKDVTQRSRARGRSDAVGGAGAKHSGQAGSGQKPQQEDLQQAREIIDGPATSWILRGKMNSQGTVVFNYKRPGEDKWKFRKDAFVDIGVEVIAALDDEKQDMLQVIKAKKADAQRGDGAPARPPPKRRKLANQASGPSQCGAAAAAGSGAAPQREVLRITRGAAAGWSVRCAPSQLEPLAWEFQRPNGGTWERLPALQEAGLAEDLVVALRSEQEALAGQVGQMLQAPPRGEGEGGQSPVHLGSPRDVGDSPGGESRGGPERMPGGLAQPPEVAPEPPCAEATSLRGRRRTPRPDFPLLNRGSTTSGKIGGPSPA</sequence>
<feature type="compositionally biased region" description="Polar residues" evidence="1">
    <location>
        <begin position="465"/>
        <end position="474"/>
    </location>
</feature>
<name>A0ABN9YIX5_9DINO</name>
<evidence type="ECO:0000313" key="3">
    <source>
        <dbReference type="EMBL" id="CAK0910829.1"/>
    </source>
</evidence>
<accession>A0ABN9YIX5</accession>
<evidence type="ECO:0000256" key="1">
    <source>
        <dbReference type="SAM" id="MobiDB-lite"/>
    </source>
</evidence>
<protein>
    <submittedName>
        <fullName evidence="3">Uncharacterized protein</fullName>
    </submittedName>
</protein>
<keyword evidence="4" id="KW-1185">Reference proteome</keyword>
<evidence type="ECO:0000313" key="4">
    <source>
        <dbReference type="Proteomes" id="UP001189429"/>
    </source>
</evidence>
<evidence type="ECO:0000256" key="2">
    <source>
        <dbReference type="SAM" id="Phobius"/>
    </source>
</evidence>
<feature type="region of interest" description="Disordered" evidence="1">
    <location>
        <begin position="544"/>
        <end position="582"/>
    </location>
</feature>
<feature type="transmembrane region" description="Helical" evidence="2">
    <location>
        <begin position="87"/>
        <end position="108"/>
    </location>
</feature>
<feature type="compositionally biased region" description="Low complexity" evidence="1">
    <location>
        <begin position="273"/>
        <end position="284"/>
    </location>
</feature>
<keyword evidence="2" id="KW-0812">Transmembrane</keyword>
<feature type="region of interest" description="Disordered" evidence="1">
    <location>
        <begin position="660"/>
        <end position="750"/>
    </location>
</feature>
<dbReference type="EMBL" id="CAUYUJ010022470">
    <property type="protein sequence ID" value="CAK0910829.1"/>
    <property type="molecule type" value="Genomic_DNA"/>
</dbReference>
<feature type="region of interest" description="Disordered" evidence="1">
    <location>
        <begin position="270"/>
        <end position="378"/>
    </location>
</feature>
<dbReference type="Proteomes" id="UP001189429">
    <property type="component" value="Unassembled WGS sequence"/>
</dbReference>
<keyword evidence="2" id="KW-0472">Membrane</keyword>
<keyword evidence="2" id="KW-1133">Transmembrane helix</keyword>
<gene>
    <name evidence="3" type="ORF">PCOR1329_LOCUS84891</name>
</gene>
<feature type="region of interest" description="Disordered" evidence="1">
    <location>
        <begin position="435"/>
        <end position="474"/>
    </location>
</feature>
<organism evidence="3 4">
    <name type="scientific">Prorocentrum cordatum</name>
    <dbReference type="NCBI Taxonomy" id="2364126"/>
    <lineage>
        <taxon>Eukaryota</taxon>
        <taxon>Sar</taxon>
        <taxon>Alveolata</taxon>
        <taxon>Dinophyceae</taxon>
        <taxon>Prorocentrales</taxon>
        <taxon>Prorocentraceae</taxon>
        <taxon>Prorocentrum</taxon>
    </lineage>
</organism>
<feature type="compositionally biased region" description="Basic and acidic residues" evidence="1">
    <location>
        <begin position="343"/>
        <end position="352"/>
    </location>
</feature>
<proteinExistence type="predicted"/>
<reference evidence="3" key="1">
    <citation type="submission" date="2023-10" db="EMBL/GenBank/DDBJ databases">
        <authorList>
            <person name="Chen Y."/>
            <person name="Shah S."/>
            <person name="Dougan E. K."/>
            <person name="Thang M."/>
            <person name="Chan C."/>
        </authorList>
    </citation>
    <scope>NUCLEOTIDE SEQUENCE [LARGE SCALE GENOMIC DNA]</scope>
</reference>
<comment type="caution">
    <text evidence="3">The sequence shown here is derived from an EMBL/GenBank/DDBJ whole genome shotgun (WGS) entry which is preliminary data.</text>
</comment>